<dbReference type="InterPro" id="IPR008979">
    <property type="entry name" value="Galactose-bd-like_sf"/>
</dbReference>
<feature type="compositionally biased region" description="Basic and acidic residues" evidence="1">
    <location>
        <begin position="228"/>
        <end position="237"/>
    </location>
</feature>
<dbReference type="CDD" id="cd22827">
    <property type="entry name" value="Gal_Rha_Lectin_SUL-I-like"/>
    <property type="match status" value="1"/>
</dbReference>
<dbReference type="InterPro" id="IPR000922">
    <property type="entry name" value="Lectin_gal-bd_dom"/>
</dbReference>
<keyword evidence="2" id="KW-0812">Transmembrane</keyword>
<dbReference type="AlphaFoldDB" id="C3XPD1"/>
<evidence type="ECO:0000259" key="3">
    <source>
        <dbReference type="PROSITE" id="PS50022"/>
    </source>
</evidence>
<dbReference type="PANTHER" id="PTHR36695:SF12">
    <property type="entry name" value="AGAP008648-PA"/>
    <property type="match status" value="1"/>
</dbReference>
<dbReference type="SUPFAM" id="SSF49785">
    <property type="entry name" value="Galactose-binding domain-like"/>
    <property type="match status" value="1"/>
</dbReference>
<dbReference type="Gene3D" id="2.60.120.260">
    <property type="entry name" value="Galactose-binding domain-like"/>
    <property type="match status" value="2"/>
</dbReference>
<evidence type="ECO:0000256" key="1">
    <source>
        <dbReference type="SAM" id="MobiDB-lite"/>
    </source>
</evidence>
<evidence type="ECO:0000256" key="2">
    <source>
        <dbReference type="SAM" id="Phobius"/>
    </source>
</evidence>
<dbReference type="PROSITE" id="PS50228">
    <property type="entry name" value="SUEL_LECTIN"/>
    <property type="match status" value="1"/>
</dbReference>
<evidence type="ECO:0000259" key="4">
    <source>
        <dbReference type="PROSITE" id="PS50228"/>
    </source>
</evidence>
<dbReference type="PROSITE" id="PS50022">
    <property type="entry name" value="FA58C_3"/>
    <property type="match status" value="1"/>
</dbReference>
<feature type="domain" description="SUEL-type lectin" evidence="4">
    <location>
        <begin position="410"/>
        <end position="498"/>
    </location>
</feature>
<dbReference type="Gene3D" id="2.60.120.740">
    <property type="match status" value="1"/>
</dbReference>
<name>C3XPD1_BRAFL</name>
<dbReference type="GO" id="GO:0030246">
    <property type="term" value="F:carbohydrate binding"/>
    <property type="evidence" value="ECO:0007669"/>
    <property type="project" value="InterPro"/>
</dbReference>
<dbReference type="SMART" id="SM00231">
    <property type="entry name" value="FA58C"/>
    <property type="match status" value="1"/>
</dbReference>
<feature type="compositionally biased region" description="Basic and acidic residues" evidence="1">
    <location>
        <begin position="247"/>
        <end position="262"/>
    </location>
</feature>
<gene>
    <name evidence="5" type="ORF">BRAFLDRAFT_85334</name>
</gene>
<accession>C3XPD1</accession>
<evidence type="ECO:0000313" key="5">
    <source>
        <dbReference type="EMBL" id="EEN69802.1"/>
    </source>
</evidence>
<feature type="region of interest" description="Disordered" evidence="1">
    <location>
        <begin position="33"/>
        <end position="182"/>
    </location>
</feature>
<dbReference type="FunFam" id="2.60.120.740:FF:000001">
    <property type="entry name" value="Adhesion G protein-coupled receptor L2"/>
    <property type="match status" value="1"/>
</dbReference>
<feature type="compositionally biased region" description="Basic and acidic residues" evidence="1">
    <location>
        <begin position="96"/>
        <end position="113"/>
    </location>
</feature>
<dbReference type="Pfam" id="PF12248">
    <property type="entry name" value="Methyltransf_FA"/>
    <property type="match status" value="1"/>
</dbReference>
<dbReference type="InParanoid" id="C3XPD1"/>
<dbReference type="CDD" id="cd00057">
    <property type="entry name" value="FA58C"/>
    <property type="match status" value="1"/>
</dbReference>
<dbReference type="Pfam" id="PF02140">
    <property type="entry name" value="SUEL_Lectin"/>
    <property type="match status" value="1"/>
</dbReference>
<dbReference type="InterPro" id="IPR043159">
    <property type="entry name" value="Lectin_gal-bd_sf"/>
</dbReference>
<feature type="transmembrane region" description="Helical" evidence="2">
    <location>
        <begin position="287"/>
        <end position="309"/>
    </location>
</feature>
<dbReference type="EMBL" id="GG666451">
    <property type="protein sequence ID" value="EEN69802.1"/>
    <property type="molecule type" value="Genomic_DNA"/>
</dbReference>
<feature type="compositionally biased region" description="Acidic residues" evidence="1">
    <location>
        <begin position="263"/>
        <end position="273"/>
    </location>
</feature>
<sequence length="752" mass="83040">MQTKQENAVQEIQHQYQNTVECEMLATDCIEPNAEVPVLPNTGQDGNGDGLPDQQKSTTKTSPLYRDTTVGAAGQHDNQRARHKNSKLMSRLYGDIVDKKESPRQARKIRNDDTGQEGLKSTSKLYGDTTGDRDSPQLARKTSADETGPDGNTIASKLYKQGDKTDQNESAQQAESKAVQAKYQEEPNAVLYSAPKTSGYEICKPIPPKQNLKGRSDEGGYTGPSSSEQDKARERIADNYAANHINSDPEKHVYHNSERSGQQDEDNKDDPEDAERRVTFRSCLKRVVVVFVVMSALFGAGACFAIFFADTSDNKAEVYPTTAYTTWLFPNTHTPPPSGMSGVTTAVSDVTAVLSEVTTLNPDVITLLPNMTTVQSVSSQPFIHHTTEMKLNKMEAVTRQEVTATMKETACEDNTMRLSCPIGQWLVIDDANFGRTSSSVCPCKCACNNENCRAAKSLSIVWSNCQGLQQCTVGASIRVFGDPCRGTGKYLQVTYRCTSACSKPFGMTSGAIPDDGITASSHMGPDHEPYRGRLNGEAGAAWTAKTNNVGQWMQVFPGNADTNTPVTNLLDYPIDTRYVRFVVQSWRGSISMRAEVLGCSGICDSIHTYACHHCETTYRWGLPRLTGPPFMFDVKAERDVHVALSSQDRDLDAMYEIVIGGWYNMRSVIRRSKQGLEHADVQIPDLLSKNEYRAFWITWSSDGTIAVGRGGETLPFVQWRDPNPLPINYAGLNTAWKNRGWWDLCRAARPEG</sequence>
<dbReference type="InterPro" id="IPR000421">
    <property type="entry name" value="FA58C"/>
</dbReference>
<keyword evidence="2" id="KW-1133">Transmembrane helix</keyword>
<protein>
    <recommendedName>
        <fullName evidence="6">SUEL-type lectin domain-containing protein</fullName>
    </recommendedName>
</protein>
<proteinExistence type="predicted"/>
<dbReference type="PANTHER" id="PTHR36695">
    <property type="entry name" value="AGAP008648-PA"/>
    <property type="match status" value="1"/>
</dbReference>
<feature type="region of interest" description="Disordered" evidence="1">
    <location>
        <begin position="199"/>
        <end position="273"/>
    </location>
</feature>
<reference evidence="5" key="1">
    <citation type="journal article" date="2008" name="Nature">
        <title>The amphioxus genome and the evolution of the chordate karyotype.</title>
        <authorList>
            <consortium name="US DOE Joint Genome Institute (JGI-PGF)"/>
            <person name="Putnam N.H."/>
            <person name="Butts T."/>
            <person name="Ferrier D.E.K."/>
            <person name="Furlong R.F."/>
            <person name="Hellsten U."/>
            <person name="Kawashima T."/>
            <person name="Robinson-Rechavi M."/>
            <person name="Shoguchi E."/>
            <person name="Terry A."/>
            <person name="Yu J.-K."/>
            <person name="Benito-Gutierrez E.L."/>
            <person name="Dubchak I."/>
            <person name="Garcia-Fernandez J."/>
            <person name="Gibson-Brown J.J."/>
            <person name="Grigoriev I.V."/>
            <person name="Horton A.C."/>
            <person name="de Jong P.J."/>
            <person name="Jurka J."/>
            <person name="Kapitonov V.V."/>
            <person name="Kohara Y."/>
            <person name="Kuroki Y."/>
            <person name="Lindquist E."/>
            <person name="Lucas S."/>
            <person name="Osoegawa K."/>
            <person name="Pennacchio L.A."/>
            <person name="Salamov A.A."/>
            <person name="Satou Y."/>
            <person name="Sauka-Spengler T."/>
            <person name="Schmutz J."/>
            <person name="Shin-I T."/>
            <person name="Toyoda A."/>
            <person name="Bronner-Fraser M."/>
            <person name="Fujiyama A."/>
            <person name="Holland L.Z."/>
            <person name="Holland P.W.H."/>
            <person name="Satoh N."/>
            <person name="Rokhsar D.S."/>
        </authorList>
    </citation>
    <scope>NUCLEOTIDE SEQUENCE [LARGE SCALE GENOMIC DNA]</scope>
    <source>
        <strain evidence="5">S238N-H82</strain>
        <tissue evidence="5">Testes</tissue>
    </source>
</reference>
<evidence type="ECO:0008006" key="6">
    <source>
        <dbReference type="Google" id="ProtNLM"/>
    </source>
</evidence>
<keyword evidence="2" id="KW-0472">Membrane</keyword>
<dbReference type="InterPro" id="IPR022041">
    <property type="entry name" value="Methyltransf_FA"/>
</dbReference>
<organism evidence="5">
    <name type="scientific">Branchiostoma floridae</name>
    <name type="common">Florida lancelet</name>
    <name type="synonym">Amphioxus</name>
    <dbReference type="NCBI Taxonomy" id="7739"/>
    <lineage>
        <taxon>Eukaryota</taxon>
        <taxon>Metazoa</taxon>
        <taxon>Chordata</taxon>
        <taxon>Cephalochordata</taxon>
        <taxon>Leptocardii</taxon>
        <taxon>Amphioxiformes</taxon>
        <taxon>Branchiostomatidae</taxon>
        <taxon>Branchiostoma</taxon>
    </lineage>
</organism>
<dbReference type="eggNOG" id="KOG4729">
    <property type="taxonomic scope" value="Eukaryota"/>
</dbReference>
<feature type="domain" description="F5/8 type C" evidence="3">
    <location>
        <begin position="530"/>
        <end position="599"/>
    </location>
</feature>